<reference evidence="1" key="1">
    <citation type="submission" date="2022-07" db="EMBL/GenBank/DDBJ databases">
        <title>Phylogenomic reconstructions and comparative analyses of Kickxellomycotina fungi.</title>
        <authorList>
            <person name="Reynolds N.K."/>
            <person name="Stajich J.E."/>
            <person name="Barry K."/>
            <person name="Grigoriev I.V."/>
            <person name="Crous P."/>
            <person name="Smith M.E."/>
        </authorList>
    </citation>
    <scope>NUCLEOTIDE SEQUENCE</scope>
    <source>
        <strain evidence="1">Benny 63K</strain>
    </source>
</reference>
<sequence length="84" mass="9348">MTLSSPHVARYRLPGDHARSQTSDSWPVSRRKGRHVSVPSPCMLPRAASWSFSQISTTMSSAPDARYWPCPCENRTQSTAPLCD</sequence>
<keyword evidence="2" id="KW-1185">Reference proteome</keyword>
<gene>
    <name evidence="1" type="ORF">LPJ66_006677</name>
</gene>
<evidence type="ECO:0000313" key="2">
    <source>
        <dbReference type="Proteomes" id="UP001150581"/>
    </source>
</evidence>
<protein>
    <submittedName>
        <fullName evidence="1">Uncharacterized protein</fullName>
    </submittedName>
</protein>
<evidence type="ECO:0000313" key="1">
    <source>
        <dbReference type="EMBL" id="KAJ1891863.1"/>
    </source>
</evidence>
<name>A0ACC1IEY7_9FUNG</name>
<dbReference type="EMBL" id="JANBPG010001087">
    <property type="protein sequence ID" value="KAJ1891863.1"/>
    <property type="molecule type" value="Genomic_DNA"/>
</dbReference>
<proteinExistence type="predicted"/>
<comment type="caution">
    <text evidence="1">The sequence shown here is derived from an EMBL/GenBank/DDBJ whole genome shotgun (WGS) entry which is preliminary data.</text>
</comment>
<accession>A0ACC1IEY7</accession>
<dbReference type="Proteomes" id="UP001150581">
    <property type="component" value="Unassembled WGS sequence"/>
</dbReference>
<organism evidence="1 2">
    <name type="scientific">Kickxella alabastrina</name>
    <dbReference type="NCBI Taxonomy" id="61397"/>
    <lineage>
        <taxon>Eukaryota</taxon>
        <taxon>Fungi</taxon>
        <taxon>Fungi incertae sedis</taxon>
        <taxon>Zoopagomycota</taxon>
        <taxon>Kickxellomycotina</taxon>
        <taxon>Kickxellomycetes</taxon>
        <taxon>Kickxellales</taxon>
        <taxon>Kickxellaceae</taxon>
        <taxon>Kickxella</taxon>
    </lineage>
</organism>
<feature type="non-terminal residue" evidence="1">
    <location>
        <position position="84"/>
    </location>
</feature>